<name>A0ABU5CUY7_9BACI</name>
<evidence type="ECO:0000313" key="1">
    <source>
        <dbReference type="EMBL" id="MDY0410199.1"/>
    </source>
</evidence>
<keyword evidence="2" id="KW-1185">Reference proteome</keyword>
<dbReference type="Gene3D" id="3.20.20.300">
    <property type="entry name" value="Glycoside hydrolase, family 3, N-terminal domain"/>
    <property type="match status" value="1"/>
</dbReference>
<comment type="caution">
    <text evidence="1">The sequence shown here is derived from an EMBL/GenBank/DDBJ whole genome shotgun (WGS) entry which is preliminary data.</text>
</comment>
<dbReference type="InterPro" id="IPR036962">
    <property type="entry name" value="Glyco_hydro_3_N_sf"/>
</dbReference>
<evidence type="ECO:0000313" key="2">
    <source>
        <dbReference type="Proteomes" id="UP001275315"/>
    </source>
</evidence>
<accession>A0ABU5CUY7</accession>
<protein>
    <submittedName>
        <fullName evidence="1">Uncharacterized protein</fullName>
    </submittedName>
</protein>
<proteinExistence type="predicted"/>
<sequence>MNLTEIHKKIGQLMVVGFNGKKVTPEIRKLIREYHVGVLFYLAEILVLPRKFLI</sequence>
<dbReference type="RefSeq" id="WP_320381066.1">
    <property type="nucleotide sequence ID" value="NZ_JAWDIQ010000003.1"/>
</dbReference>
<reference evidence="1 2" key="1">
    <citation type="submission" date="2023-10" db="EMBL/GenBank/DDBJ databases">
        <title>Virgibacillus soli CC-YMP-6 genome.</title>
        <authorList>
            <person name="Miliotis G."/>
            <person name="Sengupta P."/>
            <person name="Hameed A."/>
            <person name="Chuvochina M."/>
            <person name="Mcdonagh F."/>
            <person name="Simpson A.C."/>
            <person name="Singh N.K."/>
            <person name="Rekha P.D."/>
            <person name="Raman K."/>
            <person name="Hugenholtz P."/>
            <person name="Venkateswaran K."/>
        </authorList>
    </citation>
    <scope>NUCLEOTIDE SEQUENCE [LARGE SCALE GENOMIC DNA]</scope>
    <source>
        <strain evidence="1 2">CC-YMP-6</strain>
    </source>
</reference>
<organism evidence="1 2">
    <name type="scientific">Paracerasibacillus soli</name>
    <dbReference type="NCBI Taxonomy" id="480284"/>
    <lineage>
        <taxon>Bacteria</taxon>
        <taxon>Bacillati</taxon>
        <taxon>Bacillota</taxon>
        <taxon>Bacilli</taxon>
        <taxon>Bacillales</taxon>
        <taxon>Bacillaceae</taxon>
        <taxon>Paracerasibacillus</taxon>
    </lineage>
</organism>
<dbReference type="EMBL" id="JAWDIQ010000003">
    <property type="protein sequence ID" value="MDY0410199.1"/>
    <property type="molecule type" value="Genomic_DNA"/>
</dbReference>
<dbReference type="Proteomes" id="UP001275315">
    <property type="component" value="Unassembled WGS sequence"/>
</dbReference>
<gene>
    <name evidence="1" type="ORF">RWD45_18630</name>
</gene>